<dbReference type="CTD" id="108714369"/>
<dbReference type="AGR" id="Xenbase:XB-GENE-6486735"/>
<dbReference type="GO" id="GO:0016020">
    <property type="term" value="C:membrane"/>
    <property type="evidence" value="ECO:0000318"/>
    <property type="project" value="GO_Central"/>
</dbReference>
<sequence length="652" mass="74452">MRCCGEYQVSEVSRQRQWRPLIYRKCTDIPWLVLFFVFWSGLVFIAGYALVAGAAERLVFGYDSYGNVCGRRNTPIQNAPFSGQDMTYRKHVFFLDSCNLEIRNLKINSVALCVSNCPQEQLNTLHDVQLFAKNNGSYLCVYTLNYTEYTTQTNALEWCPVLPVPSSKSFPLFNRCVPENPDCYSRFASVLINVVNEVDFFHRILSGIMAGRDNVIGLSILAVGLSVIMVITFLFISTLLVHIFLTLLIFGLLFVSGVLWWLYYDHVNDPSYELETEKENAKFLLGFAIIATLVTIVLLTLIFVLRKSIQMTIQLFLVTSKFIRCMPLLLLQPVWTFILLIFYWVLWVAVLLSLGTSGNAQVSSEGQVEYKPLAGIRYMWWYHLIGFIWTSEFFLACQQMIISGATVSWYLHRDKNKIRHPILSSLSLVFWYHLGTAIIGSFLITLLRIPRMVLLYTFQLLSNKQDNVCTRWSLKCCASCSFCFEKFLKYLDQNAYTASIINGTPFCTSASDAYSIMAKNPPRVSSLNFSGVFLMLLGKVFVVCFTVFGGLMAFNYHRELHVWAIPLLLVAFFAYLVAHCFLSLFETVIHSLFLCYAVDIETNDGSSEKPYFMEQDLMALIHQTNTEADKLKNRSQQNGDDGIELQALSRAD</sequence>
<dbReference type="Bgee" id="108714369">
    <property type="expression patterns" value="Expressed in muscle tissue and 15 other cell types or tissues"/>
</dbReference>
<feature type="transmembrane region" description="Helical" evidence="6">
    <location>
        <begin position="563"/>
        <end position="585"/>
    </location>
</feature>
<protein>
    <recommendedName>
        <fullName evidence="6">Choline transporter-like protein</fullName>
    </recommendedName>
</protein>
<feature type="transmembrane region" description="Helical" evidence="6">
    <location>
        <begin position="283"/>
        <end position="305"/>
    </location>
</feature>
<dbReference type="PANTHER" id="PTHR12385:SF13">
    <property type="entry name" value="CHOLINE TRANSPORTER-LIKE PROTEIN 3"/>
    <property type="match status" value="1"/>
</dbReference>
<evidence type="ECO:0000256" key="1">
    <source>
        <dbReference type="ARBA" id="ARBA00004141"/>
    </source>
</evidence>
<keyword evidence="3 6" id="KW-0812">Transmembrane</keyword>
<evidence type="ECO:0000256" key="2">
    <source>
        <dbReference type="ARBA" id="ARBA00007168"/>
    </source>
</evidence>
<dbReference type="GO" id="GO:0055085">
    <property type="term" value="P:transmembrane transport"/>
    <property type="evidence" value="ECO:0000318"/>
    <property type="project" value="GO_Central"/>
</dbReference>
<comment type="similarity">
    <text evidence="2 6">Belongs to the CTL (choline transporter-like) family.</text>
</comment>
<evidence type="ECO:0000256" key="6">
    <source>
        <dbReference type="RuleBase" id="RU368066"/>
    </source>
</evidence>
<dbReference type="Xenbase" id="XB-GENE-6486735">
    <property type="gene designation" value="slc44a3.L"/>
</dbReference>
<dbReference type="OMA" id="LLGIRYM"/>
<feature type="transmembrane region" description="Helical" evidence="6">
    <location>
        <begin position="380"/>
        <end position="411"/>
    </location>
</feature>
<dbReference type="GeneID" id="108714369"/>
<evidence type="ECO:0000256" key="3">
    <source>
        <dbReference type="ARBA" id="ARBA00022692"/>
    </source>
</evidence>
<evidence type="ECO:0000256" key="4">
    <source>
        <dbReference type="ARBA" id="ARBA00022989"/>
    </source>
</evidence>
<feature type="transmembrane region" description="Helical" evidence="6">
    <location>
        <begin position="529"/>
        <end position="551"/>
    </location>
</feature>
<evidence type="ECO:0000313" key="7">
    <source>
        <dbReference type="Proteomes" id="UP000186698"/>
    </source>
</evidence>
<keyword evidence="7" id="KW-1185">Reference proteome</keyword>
<dbReference type="RefSeq" id="XP_018114025.1">
    <property type="nucleotide sequence ID" value="XM_018258536.2"/>
</dbReference>
<dbReference type="InterPro" id="IPR007603">
    <property type="entry name" value="Choline_transptr-like"/>
</dbReference>
<reference evidence="8" key="1">
    <citation type="submission" date="2025-08" db="UniProtKB">
        <authorList>
            <consortium name="RefSeq"/>
        </authorList>
    </citation>
    <scope>IDENTIFICATION</scope>
    <source>
        <strain evidence="8">J_2021</strain>
        <tissue evidence="8">Erythrocytes</tissue>
    </source>
</reference>
<evidence type="ECO:0000256" key="5">
    <source>
        <dbReference type="ARBA" id="ARBA00023136"/>
    </source>
</evidence>
<dbReference type="Pfam" id="PF04515">
    <property type="entry name" value="Choline_transpo"/>
    <property type="match status" value="1"/>
</dbReference>
<dbReference type="GO" id="GO:0005886">
    <property type="term" value="C:plasma membrane"/>
    <property type="evidence" value="ECO:0007669"/>
    <property type="project" value="UniProtKB-SubCell"/>
</dbReference>
<accession>A0A1L8GMT0</accession>
<feature type="transmembrane region" description="Helical" evidence="6">
    <location>
        <begin position="423"/>
        <end position="447"/>
    </location>
</feature>
<dbReference type="PANTHER" id="PTHR12385">
    <property type="entry name" value="CHOLINE TRANSPORTER-LIKE (SLC FAMILY 44)"/>
    <property type="match status" value="1"/>
</dbReference>
<dbReference type="KEGG" id="xla:108714369"/>
<dbReference type="STRING" id="8355.A0A1L8GMT0"/>
<dbReference type="GO" id="GO:0022857">
    <property type="term" value="F:transmembrane transporter activity"/>
    <property type="evidence" value="ECO:0000318"/>
    <property type="project" value="GO_Central"/>
</dbReference>
<dbReference type="AlphaFoldDB" id="A0A1L8GMT0"/>
<dbReference type="OrthoDB" id="420519at2759"/>
<dbReference type="Proteomes" id="UP000186698">
    <property type="component" value="Chromosome 4L"/>
</dbReference>
<feature type="transmembrane region" description="Helical" evidence="6">
    <location>
        <begin position="215"/>
        <end position="236"/>
    </location>
</feature>
<feature type="transmembrane region" description="Helical" evidence="6">
    <location>
        <begin position="243"/>
        <end position="263"/>
    </location>
</feature>
<proteinExistence type="inferred from homology"/>
<organism evidence="7 8">
    <name type="scientific">Xenopus laevis</name>
    <name type="common">African clawed frog</name>
    <dbReference type="NCBI Taxonomy" id="8355"/>
    <lineage>
        <taxon>Eukaryota</taxon>
        <taxon>Metazoa</taxon>
        <taxon>Chordata</taxon>
        <taxon>Craniata</taxon>
        <taxon>Vertebrata</taxon>
        <taxon>Euteleostomi</taxon>
        <taxon>Amphibia</taxon>
        <taxon>Batrachia</taxon>
        <taxon>Anura</taxon>
        <taxon>Pipoidea</taxon>
        <taxon>Pipidae</taxon>
        <taxon>Xenopodinae</taxon>
        <taxon>Xenopus</taxon>
        <taxon>Xenopus</taxon>
    </lineage>
</organism>
<gene>
    <name evidence="8 9" type="primary">slc44a3.L</name>
</gene>
<keyword evidence="5 6" id="KW-0472">Membrane</keyword>
<evidence type="ECO:0000313" key="8">
    <source>
        <dbReference type="RefSeq" id="XP_018114025.1"/>
    </source>
</evidence>
<comment type="subcellular location">
    <subcellularLocation>
        <location evidence="6">Cell membrane</location>
        <topology evidence="6">Multi-pass membrane protein</topology>
    </subcellularLocation>
    <subcellularLocation>
        <location evidence="1">Membrane</location>
        <topology evidence="1">Multi-pass membrane protein</topology>
    </subcellularLocation>
</comment>
<keyword evidence="4 6" id="KW-1133">Transmembrane helix</keyword>
<feature type="transmembrane region" description="Helical" evidence="6">
    <location>
        <begin position="29"/>
        <end position="51"/>
    </location>
</feature>
<dbReference type="PaxDb" id="8355-A0A1L8GMT0"/>
<evidence type="ECO:0000313" key="9">
    <source>
        <dbReference type="Xenbase" id="XB-GENE-6486735"/>
    </source>
</evidence>
<comment type="function">
    <text evidence="6">Choline transporter.</text>
</comment>
<feature type="transmembrane region" description="Helical" evidence="6">
    <location>
        <begin position="326"/>
        <end position="346"/>
    </location>
</feature>
<name>A0A1L8GMT0_XENLA</name>